<evidence type="ECO:0000313" key="2">
    <source>
        <dbReference type="EMBL" id="TMQ73841.1"/>
    </source>
</evidence>
<feature type="region of interest" description="Disordered" evidence="1">
    <location>
        <begin position="1"/>
        <end position="37"/>
    </location>
</feature>
<dbReference type="Proteomes" id="UP000319771">
    <property type="component" value="Unassembled WGS sequence"/>
</dbReference>
<dbReference type="EMBL" id="VBPB01000038">
    <property type="protein sequence ID" value="TMQ73841.1"/>
    <property type="molecule type" value="Genomic_DNA"/>
</dbReference>
<dbReference type="AlphaFoldDB" id="A0A538UD58"/>
<evidence type="ECO:0000256" key="1">
    <source>
        <dbReference type="SAM" id="MobiDB-lite"/>
    </source>
</evidence>
<sequence>MSQPAVVLPAPDQPAPDQADPGAATAAPAPDEATPLTPEQAERAALIEASVHHPFGPAFFMTQLRGFAGEKCPDPAVARPAVEIHLGDGEVLDLCHIIGVTPGWVALAVRDGDEDETPARMRTEFVPYETIGRVTLRSSRPESPHLGFEASRVPRVLSEPTKPEMAPEEAIRAAAAGTDEPHGD</sequence>
<gene>
    <name evidence="2" type="ORF">E6K81_02605</name>
</gene>
<organism evidence="2 3">
    <name type="scientific">Eiseniibacteriota bacterium</name>
    <dbReference type="NCBI Taxonomy" id="2212470"/>
    <lineage>
        <taxon>Bacteria</taxon>
        <taxon>Candidatus Eiseniibacteriota</taxon>
    </lineage>
</organism>
<comment type="caution">
    <text evidence="2">The sequence shown here is derived from an EMBL/GenBank/DDBJ whole genome shotgun (WGS) entry which is preliminary data.</text>
</comment>
<evidence type="ECO:0000313" key="3">
    <source>
        <dbReference type="Proteomes" id="UP000319771"/>
    </source>
</evidence>
<name>A0A538UD58_UNCEI</name>
<protein>
    <submittedName>
        <fullName evidence="2">Uncharacterized protein</fullName>
    </submittedName>
</protein>
<reference evidence="2 3" key="1">
    <citation type="journal article" date="2019" name="Nat. Microbiol.">
        <title>Mediterranean grassland soil C-N compound turnover is dependent on rainfall and depth, and is mediated by genomically divergent microorganisms.</title>
        <authorList>
            <person name="Diamond S."/>
            <person name="Andeer P.F."/>
            <person name="Li Z."/>
            <person name="Crits-Christoph A."/>
            <person name="Burstein D."/>
            <person name="Anantharaman K."/>
            <person name="Lane K.R."/>
            <person name="Thomas B.C."/>
            <person name="Pan C."/>
            <person name="Northen T.R."/>
            <person name="Banfield J.F."/>
        </authorList>
    </citation>
    <scope>NUCLEOTIDE SEQUENCE [LARGE SCALE GENOMIC DNA]</scope>
    <source>
        <strain evidence="2">WS_11</strain>
    </source>
</reference>
<accession>A0A538UD58</accession>
<feature type="region of interest" description="Disordered" evidence="1">
    <location>
        <begin position="138"/>
        <end position="184"/>
    </location>
</feature>
<proteinExistence type="predicted"/>